<dbReference type="PROSITE" id="PS00018">
    <property type="entry name" value="EF_HAND_1"/>
    <property type="match status" value="2"/>
</dbReference>
<protein>
    <recommendedName>
        <fullName evidence="15">EF-hand domain-containing protein</fullName>
    </recommendedName>
</protein>
<feature type="domain" description="EF-hand" evidence="15">
    <location>
        <begin position="134"/>
        <end position="169"/>
    </location>
</feature>
<evidence type="ECO:0000313" key="16">
    <source>
        <dbReference type="EMBL" id="KAK3091699.1"/>
    </source>
</evidence>
<organism evidence="16 17">
    <name type="scientific">Pinctada imbricata</name>
    <name type="common">Atlantic pearl-oyster</name>
    <name type="synonym">Pinctada martensii</name>
    <dbReference type="NCBI Taxonomy" id="66713"/>
    <lineage>
        <taxon>Eukaryota</taxon>
        <taxon>Metazoa</taxon>
        <taxon>Spiralia</taxon>
        <taxon>Lophotrochozoa</taxon>
        <taxon>Mollusca</taxon>
        <taxon>Bivalvia</taxon>
        <taxon>Autobranchia</taxon>
        <taxon>Pteriomorphia</taxon>
        <taxon>Pterioida</taxon>
        <taxon>Pterioidea</taxon>
        <taxon>Pteriidae</taxon>
        <taxon>Pinctada</taxon>
    </lineage>
</organism>
<dbReference type="SMART" id="SM00054">
    <property type="entry name" value="EFh"/>
    <property type="match status" value="2"/>
</dbReference>
<evidence type="ECO:0000256" key="8">
    <source>
        <dbReference type="ARBA" id="ARBA00022837"/>
    </source>
</evidence>
<dbReference type="CDD" id="cd15900">
    <property type="entry name" value="EFh_MICU"/>
    <property type="match status" value="1"/>
</dbReference>
<dbReference type="SUPFAM" id="SSF47473">
    <property type="entry name" value="EF-hand"/>
    <property type="match status" value="2"/>
</dbReference>
<dbReference type="GO" id="GO:0005758">
    <property type="term" value="C:mitochondrial intermembrane space"/>
    <property type="evidence" value="ECO:0007669"/>
    <property type="project" value="UniProtKB-SubCell"/>
</dbReference>
<dbReference type="EMBL" id="VSWD01000010">
    <property type="protein sequence ID" value="KAK3091699.1"/>
    <property type="molecule type" value="Genomic_DNA"/>
</dbReference>
<comment type="caution">
    <text evidence="16">The sequence shown here is derived from an EMBL/GenBank/DDBJ whole genome shotgun (WGS) entry which is preliminary data.</text>
</comment>
<dbReference type="Gene3D" id="1.10.238.10">
    <property type="entry name" value="EF-hand"/>
    <property type="match status" value="2"/>
</dbReference>
<dbReference type="PANTHER" id="PTHR12294:SF1">
    <property type="entry name" value="CALCIUM UPTAKE PROTEIN 1, MITOCHONDRIAL"/>
    <property type="match status" value="1"/>
</dbReference>
<evidence type="ECO:0000256" key="6">
    <source>
        <dbReference type="ARBA" id="ARBA00022737"/>
    </source>
</evidence>
<evidence type="ECO:0000256" key="5">
    <source>
        <dbReference type="ARBA" id="ARBA00022723"/>
    </source>
</evidence>
<evidence type="ECO:0000313" key="17">
    <source>
        <dbReference type="Proteomes" id="UP001186944"/>
    </source>
</evidence>
<proteinExistence type="inferred from homology"/>
<dbReference type="Proteomes" id="UP001186944">
    <property type="component" value="Unassembled WGS sequence"/>
</dbReference>
<evidence type="ECO:0000259" key="15">
    <source>
        <dbReference type="PROSITE" id="PS50222"/>
    </source>
</evidence>
<evidence type="ECO:0000256" key="4">
    <source>
        <dbReference type="ARBA" id="ARBA00022568"/>
    </source>
</evidence>
<sequence length="393" mass="45612">EESNEGKVSETDEDKDDEKTKKKKIGFRERRIIEYENRIRAYSTPDKIFRYFATLKVHQDNEWEVYMTPEDFVRSITPGMKQPEGLGLDKFMKFDPQQDKVEWNLGPDSVFYQLGESGLISFSDYIFLLTVLSTPPRNFQIAFRMFDVNGDGEVEMEEFIKVNDIIRNQTSMGMRHKDHAVTGSVNKGVGSALMTYFFGQDGKRKLTVKEFLHFQQQVQREVLQIEFDRYDPLYEEKGKISEKDFGSILLTYAGYPESKKSRMLKRVKKKYKEEPKGITFVEYLNFWKFLKSINDVDTALSFYHLAGVSIDEETLKHVASTVAGCKLSNHVVEVVFTLFDENGDGQLSNKEFISVMKQRVMRGLDQPKDTGFIKLMNSMWKCAKSETHAAFLE</sequence>
<feature type="non-terminal residue" evidence="16">
    <location>
        <position position="1"/>
    </location>
</feature>
<keyword evidence="10" id="KW-0406">Ion transport</keyword>
<keyword evidence="11" id="KW-0496">Mitochondrion</keyword>
<keyword evidence="4" id="KW-0109">Calcium transport</keyword>
<dbReference type="Pfam" id="PF13833">
    <property type="entry name" value="EF-hand_8"/>
    <property type="match status" value="1"/>
</dbReference>
<evidence type="ECO:0000256" key="3">
    <source>
        <dbReference type="ARBA" id="ARBA00022448"/>
    </source>
</evidence>
<evidence type="ECO:0000256" key="14">
    <source>
        <dbReference type="SAM" id="MobiDB-lite"/>
    </source>
</evidence>
<keyword evidence="7" id="KW-0999">Mitochondrion inner membrane</keyword>
<dbReference type="InterPro" id="IPR002048">
    <property type="entry name" value="EF_hand_dom"/>
</dbReference>
<keyword evidence="8" id="KW-0106">Calcium</keyword>
<gene>
    <name evidence="16" type="ORF">FSP39_021981</name>
</gene>
<dbReference type="Pfam" id="PF13202">
    <property type="entry name" value="EF-hand_5"/>
    <property type="match status" value="1"/>
</dbReference>
<dbReference type="InterPro" id="IPR039800">
    <property type="entry name" value="MICU1/2/3"/>
</dbReference>
<comment type="subcellular location">
    <subcellularLocation>
        <location evidence="1">Mitochondrion inner membrane</location>
    </subcellularLocation>
    <subcellularLocation>
        <location evidence="2">Mitochondrion intermembrane space</location>
    </subcellularLocation>
</comment>
<reference evidence="16" key="1">
    <citation type="submission" date="2019-08" db="EMBL/GenBank/DDBJ databases">
        <title>The improved chromosome-level genome for the pearl oyster Pinctada fucata martensii using PacBio sequencing and Hi-C.</title>
        <authorList>
            <person name="Zheng Z."/>
        </authorList>
    </citation>
    <scope>NUCLEOTIDE SEQUENCE</scope>
    <source>
        <strain evidence="16">ZZ-2019</strain>
        <tissue evidence="16">Adductor muscle</tissue>
    </source>
</reference>
<dbReference type="AlphaFoldDB" id="A0AA88Y3A1"/>
<evidence type="ECO:0000256" key="2">
    <source>
        <dbReference type="ARBA" id="ARBA00004569"/>
    </source>
</evidence>
<evidence type="ECO:0000256" key="1">
    <source>
        <dbReference type="ARBA" id="ARBA00004273"/>
    </source>
</evidence>
<comment type="similarity">
    <text evidence="13">Belongs to the MICU1 family. MICU1 subfamily.</text>
</comment>
<dbReference type="GO" id="GO:0036444">
    <property type="term" value="P:calcium import into the mitochondrion"/>
    <property type="evidence" value="ECO:0007669"/>
    <property type="project" value="UniProtKB-ARBA"/>
</dbReference>
<keyword evidence="5" id="KW-0479">Metal-binding</keyword>
<evidence type="ECO:0000256" key="11">
    <source>
        <dbReference type="ARBA" id="ARBA00023128"/>
    </source>
</evidence>
<dbReference type="GO" id="GO:0051560">
    <property type="term" value="P:mitochondrial calcium ion homeostasis"/>
    <property type="evidence" value="ECO:0007669"/>
    <property type="project" value="TreeGrafter"/>
</dbReference>
<name>A0AA88Y3A1_PINIB</name>
<keyword evidence="3" id="KW-0813">Transport</keyword>
<feature type="region of interest" description="Disordered" evidence="14">
    <location>
        <begin position="1"/>
        <end position="22"/>
    </location>
</feature>
<dbReference type="GO" id="GO:1990246">
    <property type="term" value="C:uniplex complex"/>
    <property type="evidence" value="ECO:0007669"/>
    <property type="project" value="TreeGrafter"/>
</dbReference>
<dbReference type="GO" id="GO:0005509">
    <property type="term" value="F:calcium ion binding"/>
    <property type="evidence" value="ECO:0007669"/>
    <property type="project" value="InterPro"/>
</dbReference>
<keyword evidence="12" id="KW-0472">Membrane</keyword>
<keyword evidence="17" id="KW-1185">Reference proteome</keyword>
<feature type="compositionally biased region" description="Basic and acidic residues" evidence="14">
    <location>
        <begin position="1"/>
        <end position="10"/>
    </location>
</feature>
<dbReference type="InterPro" id="IPR011992">
    <property type="entry name" value="EF-hand-dom_pair"/>
</dbReference>
<keyword evidence="9" id="KW-0809">Transit peptide</keyword>
<dbReference type="PROSITE" id="PS50222">
    <property type="entry name" value="EF_HAND_2"/>
    <property type="match status" value="2"/>
</dbReference>
<keyword evidence="6" id="KW-0677">Repeat</keyword>
<evidence type="ECO:0000256" key="10">
    <source>
        <dbReference type="ARBA" id="ARBA00023065"/>
    </source>
</evidence>
<evidence type="ECO:0000256" key="12">
    <source>
        <dbReference type="ARBA" id="ARBA00023136"/>
    </source>
</evidence>
<dbReference type="PANTHER" id="PTHR12294">
    <property type="entry name" value="EF HAND DOMAIN FAMILY A1,A2-RELATED"/>
    <property type="match status" value="1"/>
</dbReference>
<evidence type="ECO:0000256" key="13">
    <source>
        <dbReference type="ARBA" id="ARBA00038333"/>
    </source>
</evidence>
<evidence type="ECO:0000256" key="7">
    <source>
        <dbReference type="ARBA" id="ARBA00022792"/>
    </source>
</evidence>
<accession>A0AA88Y3A1</accession>
<feature type="domain" description="EF-hand" evidence="15">
    <location>
        <begin position="327"/>
        <end position="362"/>
    </location>
</feature>
<dbReference type="InterPro" id="IPR018247">
    <property type="entry name" value="EF_Hand_1_Ca_BS"/>
</dbReference>
<evidence type="ECO:0000256" key="9">
    <source>
        <dbReference type="ARBA" id="ARBA00022946"/>
    </source>
</evidence>